<dbReference type="PANTHER" id="PTHR30388:SF4">
    <property type="entry name" value="MOLYBDENUM COFACTOR INSERTION CHAPERONE PAOD"/>
    <property type="match status" value="1"/>
</dbReference>
<feature type="domain" description="XdhC- CoxI" evidence="1">
    <location>
        <begin position="11"/>
        <end position="78"/>
    </location>
</feature>
<evidence type="ECO:0000313" key="4">
    <source>
        <dbReference type="Proteomes" id="UP000054010"/>
    </source>
</evidence>
<keyword evidence="4" id="KW-1185">Reference proteome</keyword>
<sequence>MQELIPHIDTWLARGNAIATATVVRTMGSSPRPVGAKMIVSASQSLAGSVSGGCVEGAVIEACQTVLSSGQARLLHFGVADEAAWEVGLACGGEIDILVEPLTHYALIRQAITSEQPLASATLITGPGLGKKLLITPDGVCHGGLGDPVWDERIRRDAQTLLTHTITKVVEYPDLACSVLIESFAPAPRLFMVGAVHIAISLDTLARILGFHTVIIDPRATFASRERFPHAHELHVAWPDEVLPGRLDARSCLAVLTHDPKLDDPALRVALNSPAGYIGALGSSKTHTKRLARLHQEGFSAEQLARIHGPIGLPLGGKRPEEIALSILAQIVKMQHER</sequence>
<dbReference type="STRING" id="765420.OSCT_2447"/>
<organism evidence="3 4">
    <name type="scientific">Oscillochloris trichoides DG-6</name>
    <dbReference type="NCBI Taxonomy" id="765420"/>
    <lineage>
        <taxon>Bacteria</taxon>
        <taxon>Bacillati</taxon>
        <taxon>Chloroflexota</taxon>
        <taxon>Chloroflexia</taxon>
        <taxon>Chloroflexales</taxon>
        <taxon>Chloroflexineae</taxon>
        <taxon>Oscillochloridaceae</taxon>
        <taxon>Oscillochloris</taxon>
    </lineage>
</organism>
<dbReference type="InterPro" id="IPR003777">
    <property type="entry name" value="XdhC_CoxI"/>
</dbReference>
<dbReference type="eggNOG" id="COG1975">
    <property type="taxonomic scope" value="Bacteria"/>
</dbReference>
<proteinExistence type="predicted"/>
<dbReference type="Gene3D" id="3.40.50.720">
    <property type="entry name" value="NAD(P)-binding Rossmann-like Domain"/>
    <property type="match status" value="1"/>
</dbReference>
<comment type="caution">
    <text evidence="3">The sequence shown here is derived from an EMBL/GenBank/DDBJ whole genome shotgun (WGS) entry which is preliminary data.</text>
</comment>
<dbReference type="HOGENOM" id="CLU_041115_1_0_0"/>
<dbReference type="InterPro" id="IPR052698">
    <property type="entry name" value="MoCofactor_Util/Proc"/>
</dbReference>
<gene>
    <name evidence="3" type="ORF">OSCT_2447</name>
</gene>
<dbReference type="EMBL" id="ADVR01000108">
    <property type="protein sequence ID" value="EFO79665.1"/>
    <property type="molecule type" value="Genomic_DNA"/>
</dbReference>
<accession>E1IGJ6</accession>
<reference evidence="3 4" key="1">
    <citation type="journal article" date="2011" name="J. Bacteriol.">
        <title>Draft genome sequence of the anoxygenic filamentous phototrophic bacterium Oscillochloris trichoides subsp. DG-6.</title>
        <authorList>
            <person name="Kuznetsov B.B."/>
            <person name="Ivanovsky R.N."/>
            <person name="Keppen O.I."/>
            <person name="Sukhacheva M.V."/>
            <person name="Bumazhkin B.K."/>
            <person name="Patutina E.O."/>
            <person name="Beletsky A.V."/>
            <person name="Mardanov A.V."/>
            <person name="Baslerov R.V."/>
            <person name="Panteleeva A.N."/>
            <person name="Kolganova T.V."/>
            <person name="Ravin N.V."/>
            <person name="Skryabin K.G."/>
        </authorList>
    </citation>
    <scope>NUCLEOTIDE SEQUENCE [LARGE SCALE GENOMIC DNA]</scope>
    <source>
        <strain evidence="3 4">DG-6</strain>
    </source>
</reference>
<dbReference type="Proteomes" id="UP000054010">
    <property type="component" value="Unassembled WGS sequence"/>
</dbReference>
<protein>
    <recommendedName>
        <fullName evidence="5">XdhC/CoxI family protein</fullName>
    </recommendedName>
</protein>
<feature type="domain" description="XdhC Rossmann" evidence="2">
    <location>
        <begin position="190"/>
        <end position="331"/>
    </location>
</feature>
<name>E1IGJ6_9CHLR</name>
<dbReference type="Pfam" id="PF02625">
    <property type="entry name" value="XdhC_CoxI"/>
    <property type="match status" value="1"/>
</dbReference>
<dbReference type="OrthoDB" id="9773039at2"/>
<evidence type="ECO:0000259" key="2">
    <source>
        <dbReference type="Pfam" id="PF13478"/>
    </source>
</evidence>
<dbReference type="PANTHER" id="PTHR30388">
    <property type="entry name" value="ALDEHYDE OXIDOREDUCTASE MOLYBDENUM COFACTOR ASSEMBLY PROTEIN"/>
    <property type="match status" value="1"/>
</dbReference>
<dbReference type="Pfam" id="PF13478">
    <property type="entry name" value="XdhC_C"/>
    <property type="match status" value="1"/>
</dbReference>
<dbReference type="AlphaFoldDB" id="E1IGJ6"/>
<evidence type="ECO:0008006" key="5">
    <source>
        <dbReference type="Google" id="ProtNLM"/>
    </source>
</evidence>
<dbReference type="InterPro" id="IPR027051">
    <property type="entry name" value="XdhC_Rossmann_dom"/>
</dbReference>
<evidence type="ECO:0000259" key="1">
    <source>
        <dbReference type="Pfam" id="PF02625"/>
    </source>
</evidence>
<evidence type="ECO:0000313" key="3">
    <source>
        <dbReference type="EMBL" id="EFO79665.1"/>
    </source>
</evidence>